<reference evidence="4" key="2">
    <citation type="submission" date="2023-04" db="EMBL/GenBank/DDBJ databases">
        <authorList>
            <person name="Bruccoleri R.E."/>
            <person name="Oakeley E.J."/>
            <person name="Faust A.-M."/>
            <person name="Dessus-Babus S."/>
            <person name="Altorfer M."/>
            <person name="Burckhardt D."/>
            <person name="Oertli M."/>
            <person name="Naumann U."/>
            <person name="Petersen F."/>
            <person name="Wong J."/>
        </authorList>
    </citation>
    <scope>NUCLEOTIDE SEQUENCE</scope>
    <source>
        <strain evidence="4">GSM-AAB239-AS_SAM_17_03QT</strain>
        <tissue evidence="4">Leaf</tissue>
    </source>
</reference>
<dbReference type="Pfam" id="PF02179">
    <property type="entry name" value="BAG"/>
    <property type="match status" value="1"/>
</dbReference>
<dbReference type="GO" id="GO:0051087">
    <property type="term" value="F:protein-folding chaperone binding"/>
    <property type="evidence" value="ECO:0007669"/>
    <property type="project" value="InterPro"/>
</dbReference>
<dbReference type="SUPFAM" id="SSF63491">
    <property type="entry name" value="BAG domain"/>
    <property type="match status" value="1"/>
</dbReference>
<evidence type="ECO:0000313" key="5">
    <source>
        <dbReference type="Proteomes" id="UP001140949"/>
    </source>
</evidence>
<evidence type="ECO:0000313" key="4">
    <source>
        <dbReference type="EMBL" id="KAJ6809745.1"/>
    </source>
</evidence>
<keyword evidence="5" id="KW-1185">Reference proteome</keyword>
<reference evidence="4" key="1">
    <citation type="journal article" date="2023" name="GigaByte">
        <title>Genome assembly of the bearded iris, Iris pallida Lam.</title>
        <authorList>
            <person name="Bruccoleri R.E."/>
            <person name="Oakeley E.J."/>
            <person name="Faust A.M.E."/>
            <person name="Altorfer M."/>
            <person name="Dessus-Babus S."/>
            <person name="Burckhardt D."/>
            <person name="Oertli M."/>
            <person name="Naumann U."/>
            <person name="Petersen F."/>
            <person name="Wong J."/>
        </authorList>
    </citation>
    <scope>NUCLEOTIDE SEQUENCE</scope>
    <source>
        <strain evidence="4">GSM-AAB239-AS_SAM_17_03QT</strain>
    </source>
</reference>
<dbReference type="GO" id="GO:0006457">
    <property type="term" value="P:protein folding"/>
    <property type="evidence" value="ECO:0007669"/>
    <property type="project" value="TreeGrafter"/>
</dbReference>
<dbReference type="GO" id="GO:0009506">
    <property type="term" value="C:plasmodesma"/>
    <property type="evidence" value="ECO:0007669"/>
    <property type="project" value="TreeGrafter"/>
</dbReference>
<evidence type="ECO:0000256" key="2">
    <source>
        <dbReference type="SAM" id="MobiDB-lite"/>
    </source>
</evidence>
<dbReference type="EMBL" id="JANAVB010033011">
    <property type="protein sequence ID" value="KAJ6809745.1"/>
    <property type="molecule type" value="Genomic_DNA"/>
</dbReference>
<feature type="compositionally biased region" description="Basic and acidic residues" evidence="2">
    <location>
        <begin position="153"/>
        <end position="174"/>
    </location>
</feature>
<evidence type="ECO:0000256" key="1">
    <source>
        <dbReference type="ARBA" id="ARBA00023186"/>
    </source>
</evidence>
<dbReference type="InterPro" id="IPR003103">
    <property type="entry name" value="BAG_domain"/>
</dbReference>
<feature type="domain" description="BAG" evidence="3">
    <location>
        <begin position="273"/>
        <end position="320"/>
    </location>
</feature>
<keyword evidence="1" id="KW-0143">Chaperone</keyword>
<organism evidence="4 5">
    <name type="scientific">Iris pallida</name>
    <name type="common">Sweet iris</name>
    <dbReference type="NCBI Taxonomy" id="29817"/>
    <lineage>
        <taxon>Eukaryota</taxon>
        <taxon>Viridiplantae</taxon>
        <taxon>Streptophyta</taxon>
        <taxon>Embryophyta</taxon>
        <taxon>Tracheophyta</taxon>
        <taxon>Spermatophyta</taxon>
        <taxon>Magnoliopsida</taxon>
        <taxon>Liliopsida</taxon>
        <taxon>Asparagales</taxon>
        <taxon>Iridaceae</taxon>
        <taxon>Iridoideae</taxon>
        <taxon>Irideae</taxon>
        <taxon>Iris</taxon>
    </lineage>
</organism>
<dbReference type="InterPro" id="IPR040400">
    <property type="entry name" value="BAG5/6/7/8"/>
</dbReference>
<dbReference type="Proteomes" id="UP001140949">
    <property type="component" value="Unassembled WGS sequence"/>
</dbReference>
<feature type="region of interest" description="Disordered" evidence="2">
    <location>
        <begin position="153"/>
        <end position="183"/>
    </location>
</feature>
<comment type="caution">
    <text evidence="4">The sequence shown here is derived from an EMBL/GenBank/DDBJ whole genome shotgun (WGS) entry which is preliminary data.</text>
</comment>
<dbReference type="AlphaFoldDB" id="A0AAX6F185"/>
<proteinExistence type="predicted"/>
<sequence length="364" mass="41469">MSGFTRFDLFETSIWSPRPLLPFLPPPLAVIDEFQAEEHHIGFALDLLNPKPSPSFSPFDLLEISSSAAAIRTLSDRVAALELGLGRQRAPDMDRKYKWTAEIKGERVDRKYKWTAEKKAGEESSYTWRAEIRGKGKEEKIYTFQASTAAPKEGKGKVVIKEQEKKEEEKEKKEVKKNKKGSHSGVKLVEIEEPNPGAVAIRKAFAKYHSKGKRKELSPQDAAMIIQVSFRCHLVRRSQVFRCLRDLAVAKAKLKELRSLFYNFSYRRRVANDAEERQRFSEKIIVLLLTVDAIEGPDYMVRAARRSMINELESMLEVVEPQAQGKLGSMKRRQFDLPAGGLIPKEMAMGVAEVVQMLDEEDRV</sequence>
<name>A0AAX6F185_IRIPA</name>
<accession>A0AAX6F185</accession>
<protein>
    <submittedName>
        <fullName evidence="4">BAG family molecular chaperone regulator 7</fullName>
    </submittedName>
</protein>
<dbReference type="PANTHER" id="PTHR33322">
    <property type="entry name" value="BAG DOMAIN CONTAINING PROTEIN, EXPRESSED"/>
    <property type="match status" value="1"/>
</dbReference>
<evidence type="ECO:0000259" key="3">
    <source>
        <dbReference type="Pfam" id="PF02179"/>
    </source>
</evidence>
<dbReference type="PANTHER" id="PTHR33322:SF3">
    <property type="entry name" value="BAG FAMILY MOLECULAR CHAPERONE REGULATOR 7"/>
    <property type="match status" value="1"/>
</dbReference>
<gene>
    <name evidence="4" type="ORF">M6B38_163075</name>
</gene>